<dbReference type="AlphaFoldDB" id="A0AAJ7L563"/>
<feature type="transmembrane region" description="Helical" evidence="7">
    <location>
        <begin position="144"/>
        <end position="168"/>
    </location>
</feature>
<dbReference type="InterPro" id="IPR039859">
    <property type="entry name" value="PFA4/ZDH16/20/ERF2-like"/>
</dbReference>
<evidence type="ECO:0000256" key="4">
    <source>
        <dbReference type="ARBA" id="ARBA00022989"/>
    </source>
</evidence>
<evidence type="ECO:0000313" key="10">
    <source>
        <dbReference type="RefSeq" id="XP_018494263.2"/>
    </source>
</evidence>
<proteinExistence type="inferred from homology"/>
<organism evidence="9 10">
    <name type="scientific">Galendromus occidentalis</name>
    <name type="common">western predatory mite</name>
    <dbReference type="NCBI Taxonomy" id="34638"/>
    <lineage>
        <taxon>Eukaryota</taxon>
        <taxon>Metazoa</taxon>
        <taxon>Ecdysozoa</taxon>
        <taxon>Arthropoda</taxon>
        <taxon>Chelicerata</taxon>
        <taxon>Arachnida</taxon>
        <taxon>Acari</taxon>
        <taxon>Parasitiformes</taxon>
        <taxon>Mesostigmata</taxon>
        <taxon>Gamasina</taxon>
        <taxon>Phytoseioidea</taxon>
        <taxon>Phytoseiidae</taxon>
        <taxon>Typhlodrominae</taxon>
        <taxon>Galendromus</taxon>
    </lineage>
</organism>
<keyword evidence="4 7" id="KW-1133">Transmembrane helix</keyword>
<keyword evidence="9" id="KW-1185">Reference proteome</keyword>
<dbReference type="PROSITE" id="PS50216">
    <property type="entry name" value="DHHC"/>
    <property type="match status" value="1"/>
</dbReference>
<sequence>MTAIGDERLMLPVSRNDLLPKGKRDRTLFIIMLIMVPVVFVFDVFCVLPEVSNLIPVHVLGAIFVLFNIAANMLQLMWSQPSARELSPGVLPSVLMPNWFYCHECHLNVPPRSYHCRVCDACILKQDHHCMFAGKCVAFGNQRYFVVGVFYILVGTIYSLTMHFDYTVTHHLGGYRWKLILVQLAPHLGWLFGAFDMYGFLAASLNLLEICVMLFCATLLYSQIACVLNNQTMYERKHEVKKFKHPTLEENLQEVFGEHYILVWLWPLMESKPRGDGINFVDYERLENRKSL</sequence>
<keyword evidence="6 7" id="KW-0012">Acyltransferase</keyword>
<keyword evidence="2 7" id="KW-0808">Transferase</keyword>
<dbReference type="EC" id="2.3.1.225" evidence="7"/>
<feature type="transmembrane region" description="Helical" evidence="7">
    <location>
        <begin position="28"/>
        <end position="48"/>
    </location>
</feature>
<dbReference type="Proteomes" id="UP000694867">
    <property type="component" value="Unplaced"/>
</dbReference>
<evidence type="ECO:0000256" key="6">
    <source>
        <dbReference type="ARBA" id="ARBA00023315"/>
    </source>
</evidence>
<evidence type="ECO:0000313" key="9">
    <source>
        <dbReference type="Proteomes" id="UP000694867"/>
    </source>
</evidence>
<evidence type="ECO:0000256" key="1">
    <source>
        <dbReference type="ARBA" id="ARBA00004141"/>
    </source>
</evidence>
<keyword evidence="3 7" id="KW-0812">Transmembrane</keyword>
<dbReference type="RefSeq" id="XP_018494263.2">
    <property type="nucleotide sequence ID" value="XM_018638747.2"/>
</dbReference>
<evidence type="ECO:0000256" key="3">
    <source>
        <dbReference type="ARBA" id="ARBA00022692"/>
    </source>
</evidence>
<dbReference type="GeneID" id="108863965"/>
<accession>A0AAJ7L563</accession>
<name>A0AAJ7L563_9ACAR</name>
<comment type="subcellular location">
    <subcellularLocation>
        <location evidence="1">Membrane</location>
        <topology evidence="1">Multi-pass membrane protein</topology>
    </subcellularLocation>
</comment>
<comment type="catalytic activity">
    <reaction evidence="7">
        <text>L-cysteinyl-[protein] + hexadecanoyl-CoA = S-hexadecanoyl-L-cysteinyl-[protein] + CoA</text>
        <dbReference type="Rhea" id="RHEA:36683"/>
        <dbReference type="Rhea" id="RHEA-COMP:10131"/>
        <dbReference type="Rhea" id="RHEA-COMP:11032"/>
        <dbReference type="ChEBI" id="CHEBI:29950"/>
        <dbReference type="ChEBI" id="CHEBI:57287"/>
        <dbReference type="ChEBI" id="CHEBI:57379"/>
        <dbReference type="ChEBI" id="CHEBI:74151"/>
        <dbReference type="EC" id="2.3.1.225"/>
    </reaction>
</comment>
<dbReference type="Pfam" id="PF01529">
    <property type="entry name" value="DHHC"/>
    <property type="match status" value="1"/>
</dbReference>
<evidence type="ECO:0000259" key="8">
    <source>
        <dbReference type="Pfam" id="PF01529"/>
    </source>
</evidence>
<keyword evidence="5 7" id="KW-0472">Membrane</keyword>
<dbReference type="GO" id="GO:0016020">
    <property type="term" value="C:membrane"/>
    <property type="evidence" value="ECO:0007669"/>
    <property type="project" value="UniProtKB-SubCell"/>
</dbReference>
<feature type="transmembrane region" description="Helical" evidence="7">
    <location>
        <begin position="207"/>
        <end position="228"/>
    </location>
</feature>
<protein>
    <recommendedName>
        <fullName evidence="7">Palmitoyltransferase</fullName>
        <ecNumber evidence="7">2.3.1.225</ecNumber>
    </recommendedName>
</protein>
<gene>
    <name evidence="10" type="primary">LOC108863965</name>
</gene>
<dbReference type="PANTHER" id="PTHR12246">
    <property type="entry name" value="PALMITOYLTRANSFERASE ZDHHC16"/>
    <property type="match status" value="1"/>
</dbReference>
<dbReference type="GO" id="GO:0019706">
    <property type="term" value="F:protein-cysteine S-palmitoyltransferase activity"/>
    <property type="evidence" value="ECO:0007669"/>
    <property type="project" value="UniProtKB-EC"/>
</dbReference>
<reference evidence="10" key="1">
    <citation type="submission" date="2025-08" db="UniProtKB">
        <authorList>
            <consortium name="RefSeq"/>
        </authorList>
    </citation>
    <scope>IDENTIFICATION</scope>
</reference>
<comment type="similarity">
    <text evidence="7">Belongs to the DHHC palmitoyltransferase family.</text>
</comment>
<dbReference type="InterPro" id="IPR001594">
    <property type="entry name" value="Palmitoyltrfase_DHHC"/>
</dbReference>
<evidence type="ECO:0000256" key="2">
    <source>
        <dbReference type="ARBA" id="ARBA00022679"/>
    </source>
</evidence>
<dbReference type="KEGG" id="goe:108863965"/>
<feature type="domain" description="Palmitoyltransferase DHHC" evidence="8">
    <location>
        <begin position="101"/>
        <end position="237"/>
    </location>
</feature>
<evidence type="ECO:0000256" key="7">
    <source>
        <dbReference type="RuleBase" id="RU079119"/>
    </source>
</evidence>
<comment type="domain">
    <text evidence="7">The DHHC domain is required for palmitoyltransferase activity.</text>
</comment>
<feature type="transmembrane region" description="Helical" evidence="7">
    <location>
        <begin position="55"/>
        <end position="78"/>
    </location>
</feature>
<evidence type="ECO:0000256" key="5">
    <source>
        <dbReference type="ARBA" id="ARBA00023136"/>
    </source>
</evidence>